<evidence type="ECO:0000313" key="3">
    <source>
        <dbReference type="EMBL" id="KAK1380455.1"/>
    </source>
</evidence>
<dbReference type="Proteomes" id="UP001237642">
    <property type="component" value="Unassembled WGS sequence"/>
</dbReference>
<name>A0AAD8IAI5_9APIA</name>
<feature type="domain" description="At1g61320/AtMIF1 LRR" evidence="2">
    <location>
        <begin position="116"/>
        <end position="431"/>
    </location>
</feature>
<evidence type="ECO:0000259" key="2">
    <source>
        <dbReference type="Pfam" id="PF23622"/>
    </source>
</evidence>
<dbReference type="InterPro" id="IPR001810">
    <property type="entry name" value="F-box_dom"/>
</dbReference>
<dbReference type="InterPro" id="IPR053772">
    <property type="entry name" value="At1g61320/At1g61330-like"/>
</dbReference>
<reference evidence="3" key="1">
    <citation type="submission" date="2023-02" db="EMBL/GenBank/DDBJ databases">
        <title>Genome of toxic invasive species Heracleum sosnowskyi carries increased number of genes despite the absence of recent whole-genome duplications.</title>
        <authorList>
            <person name="Schelkunov M."/>
            <person name="Shtratnikova V."/>
            <person name="Makarenko M."/>
            <person name="Klepikova A."/>
            <person name="Omelchenko D."/>
            <person name="Novikova G."/>
            <person name="Obukhova E."/>
            <person name="Bogdanov V."/>
            <person name="Penin A."/>
            <person name="Logacheva M."/>
        </authorList>
    </citation>
    <scope>NUCLEOTIDE SEQUENCE</scope>
    <source>
        <strain evidence="3">Hsosn_3</strain>
        <tissue evidence="3">Leaf</tissue>
    </source>
</reference>
<comment type="caution">
    <text evidence="3">The sequence shown here is derived from an EMBL/GenBank/DDBJ whole genome shotgun (WGS) entry which is preliminary data.</text>
</comment>
<evidence type="ECO:0000313" key="4">
    <source>
        <dbReference type="Proteomes" id="UP001237642"/>
    </source>
</evidence>
<reference evidence="3" key="2">
    <citation type="submission" date="2023-05" db="EMBL/GenBank/DDBJ databases">
        <authorList>
            <person name="Schelkunov M.I."/>
        </authorList>
    </citation>
    <scope>NUCLEOTIDE SEQUENCE</scope>
    <source>
        <strain evidence="3">Hsosn_3</strain>
        <tissue evidence="3">Leaf</tissue>
    </source>
</reference>
<dbReference type="EMBL" id="JAUIZM010000006">
    <property type="protein sequence ID" value="KAK1380455.1"/>
    <property type="molecule type" value="Genomic_DNA"/>
</dbReference>
<dbReference type="PANTHER" id="PTHR34145">
    <property type="entry name" value="OS02G0105600 PROTEIN"/>
    <property type="match status" value="1"/>
</dbReference>
<gene>
    <name evidence="3" type="ORF">POM88_027199</name>
</gene>
<accession>A0AAD8IAI5</accession>
<keyword evidence="4" id="KW-1185">Reference proteome</keyword>
<sequence>MSQKLETLKLENNDVISELPQEVLSQMISLLPLKEAVRTSILSKSWISKWTTHLDIVCDIESIIGFLSDEHTYEDFLEIQDKTEKFVERVDHIIQQRCKGPKLNSIYISFPLSGKDESQIASWIYDAVAMGVKSIYFDSTGGSDFVIDASLGVPTFPFSVLTAFDKACTVQRLWLFSCSLGPLSISDTLASLVNVRFDSVNFTDEQLDAMICNCLFLEKMVLINCPNLVNFKLTSKGSRLRFLDLQGCDGLKYIELYAENLEILEYTGQTDCFSFKHVPKLAEVYLRFYGKKRAECTTFALSRIAAHIPRLETLKINVRWAVLQPGVIPTLTNIVNLVLTGCPRYDEYKLCWINCILKAFPFLNKLQLNLFISSSIRQSEMNDGHLPEVTHANLRELEINGYHGSLQQVELLKFLVNSAVKLDLLMISPLAKEYQGSDDWFYREIAGNTLSLEKIEELRSIVPRTVQVIYYNL</sequence>
<dbReference type="InterPro" id="IPR055357">
    <property type="entry name" value="LRR_At1g61320_AtMIF1"/>
</dbReference>
<dbReference type="PANTHER" id="PTHR34145:SF28">
    <property type="entry name" value="F-BOX DOMAIN-CONTAINING PROTEIN"/>
    <property type="match status" value="1"/>
</dbReference>
<dbReference type="Pfam" id="PF23622">
    <property type="entry name" value="LRR_At1g61320_AtMIF1"/>
    <property type="match status" value="1"/>
</dbReference>
<proteinExistence type="predicted"/>
<dbReference type="SUPFAM" id="SSF52058">
    <property type="entry name" value="L domain-like"/>
    <property type="match status" value="1"/>
</dbReference>
<evidence type="ECO:0000259" key="1">
    <source>
        <dbReference type="Pfam" id="PF00646"/>
    </source>
</evidence>
<feature type="domain" description="F-box" evidence="1">
    <location>
        <begin position="16"/>
        <end position="52"/>
    </location>
</feature>
<protein>
    <submittedName>
        <fullName evidence="3">F-box domain-containing protein</fullName>
    </submittedName>
</protein>
<dbReference type="CDD" id="cd22160">
    <property type="entry name" value="F-box_AtFBL13-like"/>
    <property type="match status" value="1"/>
</dbReference>
<dbReference type="Pfam" id="PF00646">
    <property type="entry name" value="F-box"/>
    <property type="match status" value="1"/>
</dbReference>
<dbReference type="AlphaFoldDB" id="A0AAD8IAI5"/>
<organism evidence="3 4">
    <name type="scientific">Heracleum sosnowskyi</name>
    <dbReference type="NCBI Taxonomy" id="360622"/>
    <lineage>
        <taxon>Eukaryota</taxon>
        <taxon>Viridiplantae</taxon>
        <taxon>Streptophyta</taxon>
        <taxon>Embryophyta</taxon>
        <taxon>Tracheophyta</taxon>
        <taxon>Spermatophyta</taxon>
        <taxon>Magnoliopsida</taxon>
        <taxon>eudicotyledons</taxon>
        <taxon>Gunneridae</taxon>
        <taxon>Pentapetalae</taxon>
        <taxon>asterids</taxon>
        <taxon>campanulids</taxon>
        <taxon>Apiales</taxon>
        <taxon>Apiaceae</taxon>
        <taxon>Apioideae</taxon>
        <taxon>apioid superclade</taxon>
        <taxon>Tordylieae</taxon>
        <taxon>Tordyliinae</taxon>
        <taxon>Heracleum</taxon>
    </lineage>
</organism>
<dbReference type="Gene3D" id="3.80.10.10">
    <property type="entry name" value="Ribonuclease Inhibitor"/>
    <property type="match status" value="1"/>
</dbReference>
<dbReference type="InterPro" id="IPR032675">
    <property type="entry name" value="LRR_dom_sf"/>
</dbReference>
<dbReference type="InterPro" id="IPR053781">
    <property type="entry name" value="F-box_AtFBL13-like"/>
</dbReference>